<dbReference type="AlphaFoldDB" id="A0A9D7HL51"/>
<protein>
    <submittedName>
        <fullName evidence="8">Tyrosine-type recombinase/integrase</fullName>
    </submittedName>
</protein>
<dbReference type="GO" id="GO:0003677">
    <property type="term" value="F:DNA binding"/>
    <property type="evidence" value="ECO:0007669"/>
    <property type="project" value="UniProtKB-UniRule"/>
</dbReference>
<dbReference type="InterPro" id="IPR025166">
    <property type="entry name" value="Integrase_DNA_bind_dom"/>
</dbReference>
<dbReference type="InterPro" id="IPR011010">
    <property type="entry name" value="DNA_brk_join_enz"/>
</dbReference>
<evidence type="ECO:0000256" key="2">
    <source>
        <dbReference type="ARBA" id="ARBA00022908"/>
    </source>
</evidence>
<name>A0A9D7HL51_9PROT</name>
<dbReference type="PROSITE" id="PS51898">
    <property type="entry name" value="TYR_RECOMBINASE"/>
    <property type="match status" value="1"/>
</dbReference>
<dbReference type="Gene3D" id="1.10.443.10">
    <property type="entry name" value="Intergrase catalytic core"/>
    <property type="match status" value="1"/>
</dbReference>
<dbReference type="Gene3D" id="1.10.150.130">
    <property type="match status" value="1"/>
</dbReference>
<evidence type="ECO:0000259" key="7">
    <source>
        <dbReference type="PROSITE" id="PS51900"/>
    </source>
</evidence>
<accession>A0A9D7HL51</accession>
<sequence>MSLSAKTIENAQLSEKPYKLSDGHGLHLLVNAIGKYWRLNYRFAGKQKTLALGVYPDVPLASRTMKDEETGKPRKVKGARELRDEARNLLAGGIDPGEAKRMEKLKGVARSANNFESVAREWYAKFSPAWTAHHASKTLRFLERDVFPVLGVRTIGEITAPELLAVLRKIETRGTLETAHRVHQTCSRVFRYGVATGRGERDPAADLRGALPPVKETHHASITDPKRIGDLLRAIDGYDGSPITRAGLQLAALLFVRPGELRKAEWAEIDMDKCEWRIPAARMKMREVHIVPLALQAVVILKELEKLTGSGRFMFPGARTNGRSMSENTLNAALRRLDYGREEMTAHGFRSMASTLLNEQGWHRDAIERQLAHSERDGVRAAYNYAEHLPERRRMMQAWADYLDGLKLGAKVLPLYGN</sequence>
<proteinExistence type="inferred from homology"/>
<dbReference type="Pfam" id="PF13356">
    <property type="entry name" value="Arm-DNA-bind_3"/>
    <property type="match status" value="1"/>
</dbReference>
<dbReference type="InterPro" id="IPR038488">
    <property type="entry name" value="Integrase_DNA-bd_sf"/>
</dbReference>
<dbReference type="InterPro" id="IPR044068">
    <property type="entry name" value="CB"/>
</dbReference>
<dbReference type="Proteomes" id="UP000807785">
    <property type="component" value="Unassembled WGS sequence"/>
</dbReference>
<evidence type="ECO:0000256" key="5">
    <source>
        <dbReference type="PROSITE-ProRule" id="PRU01248"/>
    </source>
</evidence>
<dbReference type="SUPFAM" id="SSF56349">
    <property type="entry name" value="DNA breaking-rejoining enzymes"/>
    <property type="match status" value="1"/>
</dbReference>
<organism evidence="8 9">
    <name type="scientific">Candidatus Methylophosphatis roskildensis</name>
    <dbReference type="NCBI Taxonomy" id="2899263"/>
    <lineage>
        <taxon>Bacteria</taxon>
        <taxon>Pseudomonadati</taxon>
        <taxon>Pseudomonadota</taxon>
        <taxon>Betaproteobacteria</taxon>
        <taxon>Nitrosomonadales</taxon>
        <taxon>Sterolibacteriaceae</taxon>
        <taxon>Candidatus Methylophosphatis</taxon>
    </lineage>
</organism>
<reference evidence="9" key="1">
    <citation type="journal article" date="2021" name="Nat. Commun.">
        <title>Connecting structure to function with the recovery of over 1000 high-quality metagenome-assembled genomes from activated sludge using long-read sequencing.</title>
        <authorList>
            <person name="Singleton C.M."/>
            <person name="Petriglieri F."/>
            <person name="Kristensen J.M."/>
            <person name="Kirkegaard R.H."/>
            <person name="Michaelsen T.Y."/>
            <person name="Andersen M.H."/>
            <person name="Kondrotaite Z."/>
            <person name="Karst S.M."/>
            <person name="Dueholm M.S."/>
            <person name="Nielsen P.H."/>
            <person name="Albertsen M."/>
        </authorList>
    </citation>
    <scope>NUCLEOTIDE SEQUENCE [LARGE SCALE GENOMIC DNA]</scope>
</reference>
<evidence type="ECO:0000256" key="4">
    <source>
        <dbReference type="ARBA" id="ARBA00023172"/>
    </source>
</evidence>
<dbReference type="Pfam" id="PF22022">
    <property type="entry name" value="Phage_int_M"/>
    <property type="match status" value="1"/>
</dbReference>
<keyword evidence="4" id="KW-0233">DNA recombination</keyword>
<comment type="similarity">
    <text evidence="1">Belongs to the 'phage' integrase family.</text>
</comment>
<evidence type="ECO:0000256" key="3">
    <source>
        <dbReference type="ARBA" id="ARBA00023125"/>
    </source>
</evidence>
<dbReference type="InterPro" id="IPR002104">
    <property type="entry name" value="Integrase_catalytic"/>
</dbReference>
<evidence type="ECO:0000259" key="6">
    <source>
        <dbReference type="PROSITE" id="PS51898"/>
    </source>
</evidence>
<dbReference type="Gene3D" id="3.30.160.390">
    <property type="entry name" value="Integrase, DNA-binding domain"/>
    <property type="match status" value="1"/>
</dbReference>
<dbReference type="GO" id="GO:0015074">
    <property type="term" value="P:DNA integration"/>
    <property type="evidence" value="ECO:0007669"/>
    <property type="project" value="UniProtKB-KW"/>
</dbReference>
<dbReference type="GO" id="GO:0006310">
    <property type="term" value="P:DNA recombination"/>
    <property type="evidence" value="ECO:0007669"/>
    <property type="project" value="UniProtKB-KW"/>
</dbReference>
<dbReference type="InterPro" id="IPR013762">
    <property type="entry name" value="Integrase-like_cat_sf"/>
</dbReference>
<feature type="domain" description="Tyr recombinase" evidence="6">
    <location>
        <begin position="218"/>
        <end position="400"/>
    </location>
</feature>
<dbReference type="PANTHER" id="PTHR30629:SF2">
    <property type="entry name" value="PROPHAGE INTEGRASE INTS-RELATED"/>
    <property type="match status" value="1"/>
</dbReference>
<evidence type="ECO:0000313" key="8">
    <source>
        <dbReference type="EMBL" id="MBK6972654.1"/>
    </source>
</evidence>
<evidence type="ECO:0000256" key="1">
    <source>
        <dbReference type="ARBA" id="ARBA00008857"/>
    </source>
</evidence>
<gene>
    <name evidence="8" type="ORF">IPH26_06760</name>
</gene>
<dbReference type="InterPro" id="IPR053876">
    <property type="entry name" value="Phage_int_M"/>
</dbReference>
<feature type="domain" description="Core-binding (CB)" evidence="7">
    <location>
        <begin position="113"/>
        <end position="194"/>
    </location>
</feature>
<dbReference type="PANTHER" id="PTHR30629">
    <property type="entry name" value="PROPHAGE INTEGRASE"/>
    <property type="match status" value="1"/>
</dbReference>
<dbReference type="Pfam" id="PF00589">
    <property type="entry name" value="Phage_integrase"/>
    <property type="match status" value="1"/>
</dbReference>
<dbReference type="EMBL" id="JADJEV010000003">
    <property type="protein sequence ID" value="MBK6972654.1"/>
    <property type="molecule type" value="Genomic_DNA"/>
</dbReference>
<comment type="caution">
    <text evidence="8">The sequence shown here is derived from an EMBL/GenBank/DDBJ whole genome shotgun (WGS) entry which is preliminary data.</text>
</comment>
<dbReference type="PROSITE" id="PS51900">
    <property type="entry name" value="CB"/>
    <property type="match status" value="1"/>
</dbReference>
<evidence type="ECO:0000313" key="9">
    <source>
        <dbReference type="Proteomes" id="UP000807785"/>
    </source>
</evidence>
<keyword evidence="3 5" id="KW-0238">DNA-binding</keyword>
<dbReference type="InterPro" id="IPR050808">
    <property type="entry name" value="Phage_Integrase"/>
</dbReference>
<dbReference type="CDD" id="cd00801">
    <property type="entry name" value="INT_P4_C"/>
    <property type="match status" value="1"/>
</dbReference>
<keyword evidence="2" id="KW-0229">DNA integration</keyword>
<dbReference type="InterPro" id="IPR010998">
    <property type="entry name" value="Integrase_recombinase_N"/>
</dbReference>